<dbReference type="SUPFAM" id="SSF48452">
    <property type="entry name" value="TPR-like"/>
    <property type="match status" value="1"/>
</dbReference>
<dbReference type="Gene3D" id="3.90.550.10">
    <property type="entry name" value="Spore Coat Polysaccharide Biosynthesis Protein SpsA, Chain A"/>
    <property type="match status" value="1"/>
</dbReference>
<dbReference type="InterPro" id="IPR011990">
    <property type="entry name" value="TPR-like_helical_dom_sf"/>
</dbReference>
<gene>
    <name evidence="3" type="ORF">SAMN05444584_2201</name>
</gene>
<dbReference type="RefSeq" id="WP_088824383.1">
    <property type="nucleotide sequence ID" value="NZ_FZLN01000008.1"/>
</dbReference>
<comment type="similarity">
    <text evidence="1">Belongs to the glycosyltransferase 2 family. WaaE/KdtX subfamily.</text>
</comment>
<evidence type="ECO:0000259" key="2">
    <source>
        <dbReference type="Pfam" id="PF00535"/>
    </source>
</evidence>
<dbReference type="InterPro" id="IPR001173">
    <property type="entry name" value="Glyco_trans_2-like"/>
</dbReference>
<dbReference type="Pfam" id="PF00535">
    <property type="entry name" value="Glycos_transf_2"/>
    <property type="match status" value="1"/>
</dbReference>
<dbReference type="EMBL" id="FZLN01000008">
    <property type="protein sequence ID" value="SNQ30213.1"/>
    <property type="molecule type" value="Genomic_DNA"/>
</dbReference>
<organism evidence="3 4">
    <name type="scientific">Acinetobacter apis</name>
    <dbReference type="NCBI Taxonomy" id="1229165"/>
    <lineage>
        <taxon>Bacteria</taxon>
        <taxon>Pseudomonadati</taxon>
        <taxon>Pseudomonadota</taxon>
        <taxon>Gammaproteobacteria</taxon>
        <taxon>Moraxellales</taxon>
        <taxon>Moraxellaceae</taxon>
        <taxon>Acinetobacter</taxon>
    </lineage>
</organism>
<proteinExistence type="inferred from homology"/>
<keyword evidence="4" id="KW-1185">Reference proteome</keyword>
<evidence type="ECO:0000256" key="1">
    <source>
        <dbReference type="ARBA" id="ARBA00038494"/>
    </source>
</evidence>
<dbReference type="PANTHER" id="PTHR43630">
    <property type="entry name" value="POLY-BETA-1,6-N-ACETYL-D-GLUCOSAMINE SYNTHASE"/>
    <property type="match status" value="1"/>
</dbReference>
<name>A0A217EIA9_9GAMM</name>
<evidence type="ECO:0000313" key="4">
    <source>
        <dbReference type="Proteomes" id="UP000243463"/>
    </source>
</evidence>
<dbReference type="Gene3D" id="1.25.40.10">
    <property type="entry name" value="Tetratricopeptide repeat domain"/>
    <property type="match status" value="1"/>
</dbReference>
<dbReference type="OrthoDB" id="9815923at2"/>
<dbReference type="Proteomes" id="UP000243463">
    <property type="component" value="Unassembled WGS sequence"/>
</dbReference>
<dbReference type="PANTHER" id="PTHR43630:SF2">
    <property type="entry name" value="GLYCOSYLTRANSFERASE"/>
    <property type="match status" value="1"/>
</dbReference>
<dbReference type="GO" id="GO:0016740">
    <property type="term" value="F:transferase activity"/>
    <property type="evidence" value="ECO:0007669"/>
    <property type="project" value="UniProtKB-KW"/>
</dbReference>
<dbReference type="SUPFAM" id="SSF53448">
    <property type="entry name" value="Nucleotide-diphospho-sugar transferases"/>
    <property type="match status" value="1"/>
</dbReference>
<keyword evidence="3" id="KW-0808">Transferase</keyword>
<evidence type="ECO:0000313" key="3">
    <source>
        <dbReference type="EMBL" id="SNQ30213.1"/>
    </source>
</evidence>
<accession>A0A217EIA9</accession>
<protein>
    <submittedName>
        <fullName evidence="3">Glycosyl transferase family 2</fullName>
    </submittedName>
</protein>
<sequence length="374" mass="43616">MQTSTICLNMIVKNEANIIWQTLDNIRSHITIDYMVICDTGSTDHTIEQLQQYIQHHEIPAEIHQHEWVNFEHNRNQALSLCEGKSDYILIFDADDRFCGQPRLPERLHHDIYHFTFKGDGRDFFYTRKILIKNKKIVRWVGVLHESLINIADHLSELEITGDYYIQTGHFGDRNQNPNKYLEDAHTLSQAYEHETRPALKARYAYYCATSYYSFGDMASAIQWFQCRIDLAPSTNNQLESYLACRHLGSIYKQQKQAEHAVFVWLKGTSFLPQQLECLYEVSLLYTEQGDTQIAYDFAMLAQQKRENEGATALERNIVRYGIDYQILTLGIALKKIQPAYQAWIRLMAQPSYSEAFNATLINSKKHFEHLLNA</sequence>
<dbReference type="InterPro" id="IPR029044">
    <property type="entry name" value="Nucleotide-diphossugar_trans"/>
</dbReference>
<feature type="domain" description="Glycosyltransferase 2-like" evidence="2">
    <location>
        <begin position="10"/>
        <end position="98"/>
    </location>
</feature>
<dbReference type="AlphaFoldDB" id="A0A217EIA9"/>
<reference evidence="4" key="1">
    <citation type="submission" date="2017-06" db="EMBL/GenBank/DDBJ databases">
        <authorList>
            <person name="Varghese N."/>
            <person name="Submissions S."/>
        </authorList>
    </citation>
    <scope>NUCLEOTIDE SEQUENCE [LARGE SCALE GENOMIC DNA]</scope>
    <source>
        <strain evidence="4">ANC 5114</strain>
    </source>
</reference>